<gene>
    <name evidence="1" type="ORF">BDY19DRAFT_905524</name>
</gene>
<organism evidence="1 2">
    <name type="scientific">Irpex rosettiformis</name>
    <dbReference type="NCBI Taxonomy" id="378272"/>
    <lineage>
        <taxon>Eukaryota</taxon>
        <taxon>Fungi</taxon>
        <taxon>Dikarya</taxon>
        <taxon>Basidiomycota</taxon>
        <taxon>Agaricomycotina</taxon>
        <taxon>Agaricomycetes</taxon>
        <taxon>Polyporales</taxon>
        <taxon>Irpicaceae</taxon>
        <taxon>Irpex</taxon>
    </lineage>
</organism>
<sequence length="711" mass="79885">MERADSIVPSLSGPQPSAPNTRDDDEHSAHNALQPILKLPDEVLLLILSFLRRKNPLCLTHATGGYTPGPGIRRLASSPYPCPCVRFGMGWAKTTHVCRRLRHVALNDPALWTTLYIGESAKSQSCKDWLPELLQRSRNLPIELELYPIRTDIDQVNAVLAQSTAVKTLFVRDAADWLSFLRVLINTPARYLERLEMSLDKSHRDAAMIPGDLFMSSAPRLCFLSLTGFDLAWSSFAFPTLTHLTIVRPADKSSQETFRTRCIWELDESSPKLEGLDSSMNSVASTLRSLPLLQSLVLEHALPTQEEDVTGLSRISLLHLHKLKIIQRPTASWSSLLALLDAPNLQHFRLSSPVSTRPRGNASQEYYRSLTLFLSDFTYRLPSPITGLHIMIEEDKIMLRASVGEPESWLFCPWSARTYGFLDISLYYAENSRTLENGRHRHVPLETIITSLPLDNLYSLSFWDTVVPDYTEHVFDFSLWRSIFDKCANAQSLSVTSLTIIPLLPLLATRNLPTWTIPPLASPRTPVFPSLQHLQIGTDFRRSMQDYVVCYFFCQGLEKPEDVVEESGHEVLLDAIRQCLLSREGYAPVLKRLRGFCRHCGVFEVVSPKKRLVSQKLTILMTNINLTTSSCHTGRDLKTLSNWTVLAEVISPSEDQEIRLEALIRYTCSGGALTNLHDVDPGCELGPFLGWIPALRVSVGVSAMLAKGLTR</sequence>
<keyword evidence="2" id="KW-1185">Reference proteome</keyword>
<protein>
    <submittedName>
        <fullName evidence="1">Uncharacterized protein</fullName>
    </submittedName>
</protein>
<dbReference type="EMBL" id="MU274909">
    <property type="protein sequence ID" value="KAI0089778.1"/>
    <property type="molecule type" value="Genomic_DNA"/>
</dbReference>
<evidence type="ECO:0000313" key="1">
    <source>
        <dbReference type="EMBL" id="KAI0089778.1"/>
    </source>
</evidence>
<proteinExistence type="predicted"/>
<name>A0ACB8U633_9APHY</name>
<reference evidence="1" key="1">
    <citation type="journal article" date="2021" name="Environ. Microbiol.">
        <title>Gene family expansions and transcriptome signatures uncover fungal adaptations to wood decay.</title>
        <authorList>
            <person name="Hage H."/>
            <person name="Miyauchi S."/>
            <person name="Viragh M."/>
            <person name="Drula E."/>
            <person name="Min B."/>
            <person name="Chaduli D."/>
            <person name="Navarro D."/>
            <person name="Favel A."/>
            <person name="Norest M."/>
            <person name="Lesage-Meessen L."/>
            <person name="Balint B."/>
            <person name="Merenyi Z."/>
            <person name="de Eugenio L."/>
            <person name="Morin E."/>
            <person name="Martinez A.T."/>
            <person name="Baldrian P."/>
            <person name="Stursova M."/>
            <person name="Martinez M.J."/>
            <person name="Novotny C."/>
            <person name="Magnuson J.K."/>
            <person name="Spatafora J.W."/>
            <person name="Maurice S."/>
            <person name="Pangilinan J."/>
            <person name="Andreopoulos W."/>
            <person name="LaButti K."/>
            <person name="Hundley H."/>
            <person name="Na H."/>
            <person name="Kuo A."/>
            <person name="Barry K."/>
            <person name="Lipzen A."/>
            <person name="Henrissat B."/>
            <person name="Riley R."/>
            <person name="Ahrendt S."/>
            <person name="Nagy L.G."/>
            <person name="Grigoriev I.V."/>
            <person name="Martin F."/>
            <person name="Rosso M.N."/>
        </authorList>
    </citation>
    <scope>NUCLEOTIDE SEQUENCE</scope>
    <source>
        <strain evidence="1">CBS 384.51</strain>
    </source>
</reference>
<comment type="caution">
    <text evidence="1">The sequence shown here is derived from an EMBL/GenBank/DDBJ whole genome shotgun (WGS) entry which is preliminary data.</text>
</comment>
<evidence type="ECO:0000313" key="2">
    <source>
        <dbReference type="Proteomes" id="UP001055072"/>
    </source>
</evidence>
<accession>A0ACB8U633</accession>
<dbReference type="Proteomes" id="UP001055072">
    <property type="component" value="Unassembled WGS sequence"/>
</dbReference>